<protein>
    <recommendedName>
        <fullName evidence="7">Flavodoxin</fullName>
    </recommendedName>
</protein>
<evidence type="ECO:0000256" key="5">
    <source>
        <dbReference type="ARBA" id="ARBA00022643"/>
    </source>
</evidence>
<evidence type="ECO:0000256" key="7">
    <source>
        <dbReference type="PIRNR" id="PIRNR038996"/>
    </source>
</evidence>
<dbReference type="PANTHER" id="PTHR42809">
    <property type="entry name" value="FLAVODOXIN 2"/>
    <property type="match status" value="1"/>
</dbReference>
<evidence type="ECO:0000313" key="12">
    <source>
        <dbReference type="Proteomes" id="UP000623509"/>
    </source>
</evidence>
<keyword evidence="4 7" id="KW-0285">Flavoprotein</keyword>
<evidence type="ECO:0000256" key="2">
    <source>
        <dbReference type="ARBA" id="ARBA00005267"/>
    </source>
</evidence>
<evidence type="ECO:0000256" key="1">
    <source>
        <dbReference type="ARBA" id="ARBA00001917"/>
    </source>
</evidence>
<keyword evidence="5 7" id="KW-0288">FMN</keyword>
<keyword evidence="3 7" id="KW-0813">Transport</keyword>
<dbReference type="PIRSF" id="PIRSF038996">
    <property type="entry name" value="FldA"/>
    <property type="match status" value="1"/>
</dbReference>
<comment type="caution">
    <text evidence="10">The sequence shown here is derived from an EMBL/GenBank/DDBJ whole genome shotgun (WGS) entry which is preliminary data.</text>
</comment>
<evidence type="ECO:0000313" key="9">
    <source>
        <dbReference type="EMBL" id="KAF7598486.1"/>
    </source>
</evidence>
<keyword evidence="6 7" id="KW-0249">Electron transport</keyword>
<evidence type="ECO:0000313" key="10">
    <source>
        <dbReference type="EMBL" id="PAS92081.1"/>
    </source>
</evidence>
<evidence type="ECO:0000259" key="8">
    <source>
        <dbReference type="PROSITE" id="PS50902"/>
    </source>
</evidence>
<dbReference type="InterPro" id="IPR050619">
    <property type="entry name" value="Flavodoxin"/>
</dbReference>
<dbReference type="Gene3D" id="3.40.50.360">
    <property type="match status" value="1"/>
</dbReference>
<comment type="function">
    <text evidence="7">Low-potential electron donor to a number of redox enzymes.</text>
</comment>
<dbReference type="NCBIfam" id="NF006739">
    <property type="entry name" value="PRK09267.1-5"/>
    <property type="match status" value="1"/>
</dbReference>
<evidence type="ECO:0000256" key="4">
    <source>
        <dbReference type="ARBA" id="ARBA00022630"/>
    </source>
</evidence>
<comment type="cofactor">
    <cofactor evidence="1 7">
        <name>FMN</name>
        <dbReference type="ChEBI" id="CHEBI:58210"/>
    </cofactor>
</comment>
<dbReference type="InterPro" id="IPR001226">
    <property type="entry name" value="Flavodoxin_CS"/>
</dbReference>
<dbReference type="EMBL" id="MDUX01000047">
    <property type="protein sequence ID" value="KAF7598486.1"/>
    <property type="molecule type" value="Genomic_DNA"/>
</dbReference>
<dbReference type="PANTHER" id="PTHR42809:SF1">
    <property type="entry name" value="FLAVODOXIN 1"/>
    <property type="match status" value="1"/>
</dbReference>
<accession>A0A272EPU3</accession>
<dbReference type="AlphaFoldDB" id="A0A272EPU3"/>
<reference evidence="9 12" key="1">
    <citation type="submission" date="2016-08" db="EMBL/GenBank/DDBJ databases">
        <title>Candidatus Dactylopiibacterium carminicum genome sequence.</title>
        <authorList>
            <person name="Ramirez-Puebla S.T."/>
            <person name="Ormeno-Orrillo E."/>
            <person name="Vera-Ponce De Leon A."/>
            <person name="Luis L."/>
            <person name="Sanchez-Flores A."/>
            <person name="Monica R."/>
            <person name="Martinez-Romero E."/>
        </authorList>
    </citation>
    <scope>NUCLEOTIDE SEQUENCE [LARGE SCALE GENOMIC DNA]</scope>
    <source>
        <strain evidence="9">END1</strain>
    </source>
</reference>
<comment type="similarity">
    <text evidence="2 7">Belongs to the flavodoxin family.</text>
</comment>
<dbReference type="Pfam" id="PF00258">
    <property type="entry name" value="Flavodoxin_1"/>
    <property type="match status" value="1"/>
</dbReference>
<dbReference type="InterPro" id="IPR008254">
    <property type="entry name" value="Flavodoxin/NO_synth"/>
</dbReference>
<dbReference type="EMBL" id="NMRN01000048">
    <property type="protein sequence ID" value="PAS92081.1"/>
    <property type="molecule type" value="Genomic_DNA"/>
</dbReference>
<gene>
    <name evidence="9" type="ORF">BGI27_12975</name>
    <name evidence="10" type="ORF">CGU29_13095</name>
</gene>
<feature type="domain" description="Flavodoxin-like" evidence="8">
    <location>
        <begin position="5"/>
        <end position="173"/>
    </location>
</feature>
<dbReference type="OrthoDB" id="359268at2"/>
<sequence>MAAKVGLFFGSTTGNTRKVAKLIKSRFDDATMSEPVRITKASPEDLLAYDYLILGTPTLGDGQLPGQSADCDENWEEALERLGDVSLAGKTVALFGLGDQATYPDAFVDALADLHEFVTAHGARVVGAWPADGYDFSDSRALQGDSFVGLALDQDNQADLTEERVDAWLKSIAGEMGLPS</sequence>
<keyword evidence="12" id="KW-1185">Reference proteome</keyword>
<dbReference type="InterPro" id="IPR010086">
    <property type="entry name" value="Flavodoxin_lc"/>
</dbReference>
<dbReference type="GO" id="GO:0009055">
    <property type="term" value="F:electron transfer activity"/>
    <property type="evidence" value="ECO:0007669"/>
    <property type="project" value="UniProtKB-UniRule"/>
</dbReference>
<dbReference type="InterPro" id="IPR029039">
    <property type="entry name" value="Flavoprotein-like_sf"/>
</dbReference>
<dbReference type="Proteomes" id="UP000216107">
    <property type="component" value="Unassembled WGS sequence"/>
</dbReference>
<evidence type="ECO:0000313" key="11">
    <source>
        <dbReference type="Proteomes" id="UP000216107"/>
    </source>
</evidence>
<dbReference type="GO" id="GO:0010181">
    <property type="term" value="F:FMN binding"/>
    <property type="evidence" value="ECO:0007669"/>
    <property type="project" value="UniProtKB-UniRule"/>
</dbReference>
<dbReference type="NCBIfam" id="TIGR01752">
    <property type="entry name" value="flav_long"/>
    <property type="match status" value="1"/>
</dbReference>
<dbReference type="SUPFAM" id="SSF52218">
    <property type="entry name" value="Flavoproteins"/>
    <property type="match status" value="1"/>
</dbReference>
<evidence type="ECO:0000256" key="6">
    <source>
        <dbReference type="ARBA" id="ARBA00022982"/>
    </source>
</evidence>
<dbReference type="RefSeq" id="WP_095525297.1">
    <property type="nucleotide sequence ID" value="NZ_MDUX01000047.1"/>
</dbReference>
<dbReference type="PROSITE" id="PS00201">
    <property type="entry name" value="FLAVODOXIN"/>
    <property type="match status" value="1"/>
</dbReference>
<proteinExistence type="inferred from homology"/>
<dbReference type="Proteomes" id="UP000623509">
    <property type="component" value="Unassembled WGS sequence"/>
</dbReference>
<name>A0A272EPU3_9RHOO</name>
<dbReference type="PROSITE" id="PS50902">
    <property type="entry name" value="FLAVODOXIN_LIKE"/>
    <property type="match status" value="1"/>
</dbReference>
<organism evidence="10 11">
    <name type="scientific">Candidatus Dactylopiibacterium carminicum</name>
    <dbReference type="NCBI Taxonomy" id="857335"/>
    <lineage>
        <taxon>Bacteria</taxon>
        <taxon>Pseudomonadati</taxon>
        <taxon>Pseudomonadota</taxon>
        <taxon>Betaproteobacteria</taxon>
        <taxon>Rhodocyclales</taxon>
        <taxon>Rhodocyclaceae</taxon>
        <taxon>Candidatus Dactylopiibacterium</taxon>
    </lineage>
</organism>
<evidence type="ECO:0000256" key="3">
    <source>
        <dbReference type="ARBA" id="ARBA00022448"/>
    </source>
</evidence>
<reference evidence="10 11" key="2">
    <citation type="submission" date="2017-07" db="EMBL/GenBank/DDBJ databases">
        <title>Candidatus Dactylopiibacterium carminicum, a nitrogen-fixing symbiont of the cochineal insect Dactylopius coccus and Dactylopius opuntiae (Hemiptera: Coccoidea: Dactylopiidae).</title>
        <authorList>
            <person name="Vera A."/>
        </authorList>
    </citation>
    <scope>NUCLEOTIDE SEQUENCE [LARGE SCALE GENOMIC DNA]</scope>
    <source>
        <strain evidence="10 11">NFDCM</strain>
    </source>
</reference>